<dbReference type="EMBL" id="JACJHR010000075">
    <property type="protein sequence ID" value="MBB2504557.1"/>
    <property type="molecule type" value="Genomic_DNA"/>
</dbReference>
<reference evidence="4 5" key="1">
    <citation type="submission" date="2017-12" db="EMBL/GenBank/DDBJ databases">
        <title>Sequencing the genomes of 1000 Actinobacteria strains.</title>
        <authorList>
            <person name="Klenk H.-P."/>
        </authorList>
    </citation>
    <scope>NUCLEOTIDE SEQUENCE [LARGE SCALE GENOMIC DNA]</scope>
    <source>
        <strain evidence="4 5">DSM 45165</strain>
    </source>
</reference>
<dbReference type="PROSITE" id="PS51257">
    <property type="entry name" value="PROKAR_LIPOPROTEIN"/>
    <property type="match status" value="1"/>
</dbReference>
<name>A0A2N3WHU8_9PSEU</name>
<evidence type="ECO:0008006" key="7">
    <source>
        <dbReference type="Google" id="ProtNLM"/>
    </source>
</evidence>
<feature type="coiled-coil region" evidence="1">
    <location>
        <begin position="55"/>
        <end position="82"/>
    </location>
</feature>
<sequence length="125" mass="13487">MKSWGVAVVLVAAGTLLAGCDQVDSAVKQTNSAVDKVSACTEALGLADLNPLVDGEKLKARAQDKQRRLRELAANVQEENVKNALLGMADSYVQVQKEHLEDAGVIARWTKRNLEKLDGLRKACS</sequence>
<organism evidence="4 5">
    <name type="scientific">Amycolatopsis echigonensis</name>
    <dbReference type="NCBI Taxonomy" id="2576905"/>
    <lineage>
        <taxon>Bacteria</taxon>
        <taxon>Bacillati</taxon>
        <taxon>Actinomycetota</taxon>
        <taxon>Actinomycetes</taxon>
        <taxon>Pseudonocardiales</taxon>
        <taxon>Pseudonocardiaceae</taxon>
        <taxon>Amycolatopsis</taxon>
    </lineage>
</organism>
<dbReference type="Proteomes" id="UP000233750">
    <property type="component" value="Unassembled WGS sequence"/>
</dbReference>
<dbReference type="Proteomes" id="UP000550260">
    <property type="component" value="Unassembled WGS sequence"/>
</dbReference>
<keyword evidence="1" id="KW-0175">Coiled coil</keyword>
<keyword evidence="2" id="KW-0732">Signal</keyword>
<dbReference type="AlphaFoldDB" id="A0A2N3WHU8"/>
<dbReference type="OrthoDB" id="3635905at2"/>
<feature type="signal peptide" evidence="2">
    <location>
        <begin position="1"/>
        <end position="18"/>
    </location>
</feature>
<evidence type="ECO:0000313" key="4">
    <source>
        <dbReference type="EMBL" id="PKV93438.1"/>
    </source>
</evidence>
<comment type="caution">
    <text evidence="4">The sequence shown here is derived from an EMBL/GenBank/DDBJ whole genome shotgun (WGS) entry which is preliminary data.</text>
</comment>
<dbReference type="RefSeq" id="WP_101437073.1">
    <property type="nucleotide sequence ID" value="NZ_JACJHR010000075.1"/>
</dbReference>
<protein>
    <recommendedName>
        <fullName evidence="7">Small secreted protein</fullName>
    </recommendedName>
</protein>
<accession>A0A8E2B8P7</accession>
<accession>A0A2N3WHU8</accession>
<evidence type="ECO:0000256" key="2">
    <source>
        <dbReference type="SAM" id="SignalP"/>
    </source>
</evidence>
<feature type="chain" id="PRO_5044577471" description="Small secreted protein" evidence="2">
    <location>
        <begin position="19"/>
        <end position="125"/>
    </location>
</feature>
<gene>
    <name evidence="4" type="ORF">ATK30_4285</name>
    <name evidence="3" type="ORF">H5411_36125</name>
</gene>
<reference evidence="3 6" key="2">
    <citation type="submission" date="2020-08" db="EMBL/GenBank/DDBJ databases">
        <title>Amycolatopsis echigonensis JCM 21831.</title>
        <authorList>
            <person name="Tedsree N."/>
            <person name="Kuncharoen N."/>
            <person name="Likhitwitayawuid K."/>
            <person name="Tanasupawat S."/>
        </authorList>
    </citation>
    <scope>NUCLEOTIDE SEQUENCE [LARGE SCALE GENOMIC DNA]</scope>
    <source>
        <strain evidence="3 6">JCM 21831</strain>
    </source>
</reference>
<keyword evidence="5" id="KW-1185">Reference proteome</keyword>
<proteinExistence type="predicted"/>
<evidence type="ECO:0000256" key="1">
    <source>
        <dbReference type="SAM" id="Coils"/>
    </source>
</evidence>
<evidence type="ECO:0000313" key="3">
    <source>
        <dbReference type="EMBL" id="MBB2504557.1"/>
    </source>
</evidence>
<dbReference type="EMBL" id="PJMY01000003">
    <property type="protein sequence ID" value="PKV93438.1"/>
    <property type="molecule type" value="Genomic_DNA"/>
</dbReference>
<evidence type="ECO:0000313" key="5">
    <source>
        <dbReference type="Proteomes" id="UP000233750"/>
    </source>
</evidence>
<evidence type="ECO:0000313" key="6">
    <source>
        <dbReference type="Proteomes" id="UP000550260"/>
    </source>
</evidence>